<dbReference type="SUPFAM" id="SSF53098">
    <property type="entry name" value="Ribonuclease H-like"/>
    <property type="match status" value="1"/>
</dbReference>
<feature type="domain" description="RNase H type-1" evidence="10">
    <location>
        <begin position="11"/>
        <end position="143"/>
    </location>
</feature>
<keyword evidence="12" id="KW-1185">Reference proteome</keyword>
<dbReference type="GO" id="GO:0003964">
    <property type="term" value="F:RNA-directed DNA polymerase activity"/>
    <property type="evidence" value="ECO:0007669"/>
    <property type="project" value="UniProtKB-KW"/>
</dbReference>
<name>A0A7K7AEP9_9AVES</name>
<evidence type="ECO:0000259" key="9">
    <source>
        <dbReference type="PROSITE" id="PS50876"/>
    </source>
</evidence>
<evidence type="ECO:0000256" key="2">
    <source>
        <dbReference type="ARBA" id="ARBA00022695"/>
    </source>
</evidence>
<keyword evidence="6" id="KW-0378">Hydrolase</keyword>
<evidence type="ECO:0000256" key="5">
    <source>
        <dbReference type="ARBA" id="ARBA00022759"/>
    </source>
</evidence>
<evidence type="ECO:0000259" key="10">
    <source>
        <dbReference type="PROSITE" id="PS50879"/>
    </source>
</evidence>
<dbReference type="GO" id="GO:0035613">
    <property type="term" value="F:RNA stem-loop binding"/>
    <property type="evidence" value="ECO:0007669"/>
    <property type="project" value="TreeGrafter"/>
</dbReference>
<keyword evidence="5" id="KW-0255">Endonuclease</keyword>
<gene>
    <name evidence="11" type="primary">Pol_4</name>
    <name evidence="11" type="ORF">NOTPEN_R14453</name>
</gene>
<dbReference type="InterPro" id="IPR036397">
    <property type="entry name" value="RNaseH_sf"/>
</dbReference>
<evidence type="ECO:0000256" key="6">
    <source>
        <dbReference type="ARBA" id="ARBA00022801"/>
    </source>
</evidence>
<dbReference type="AlphaFoldDB" id="A0A7K7AEP9"/>
<accession>A0A7K7AEP9</accession>
<dbReference type="PANTHER" id="PTHR41694">
    <property type="entry name" value="ENDOGENOUS RETROVIRUS GROUP K MEMBER POL PROTEIN"/>
    <property type="match status" value="1"/>
</dbReference>
<keyword evidence="8" id="KW-0862">Zinc</keyword>
<feature type="domain" description="Integrase-type" evidence="9">
    <location>
        <begin position="142"/>
        <end position="183"/>
    </location>
</feature>
<dbReference type="PROSITE" id="PS50876">
    <property type="entry name" value="ZF_INTEGRASE"/>
    <property type="match status" value="1"/>
</dbReference>
<dbReference type="EMBL" id="VZSG01002547">
    <property type="protein sequence ID" value="NWX94528.1"/>
    <property type="molecule type" value="Genomic_DNA"/>
</dbReference>
<feature type="non-terminal residue" evidence="11">
    <location>
        <position position="184"/>
    </location>
</feature>
<organism evidence="11 12">
    <name type="scientific">Nothoprocta pentlandii</name>
    <dbReference type="NCBI Taxonomy" id="2585814"/>
    <lineage>
        <taxon>Eukaryota</taxon>
        <taxon>Metazoa</taxon>
        <taxon>Chordata</taxon>
        <taxon>Craniata</taxon>
        <taxon>Vertebrata</taxon>
        <taxon>Euteleostomi</taxon>
        <taxon>Archelosauria</taxon>
        <taxon>Archosauria</taxon>
        <taxon>Dinosauria</taxon>
        <taxon>Saurischia</taxon>
        <taxon>Theropoda</taxon>
        <taxon>Coelurosauria</taxon>
        <taxon>Aves</taxon>
        <taxon>Palaeognathae</taxon>
        <taxon>Tinamiformes</taxon>
        <taxon>Tinamidae</taxon>
        <taxon>Nothoprocta</taxon>
    </lineage>
</organism>
<dbReference type="GO" id="GO:0004523">
    <property type="term" value="F:RNA-DNA hybrid ribonuclease activity"/>
    <property type="evidence" value="ECO:0007669"/>
    <property type="project" value="InterPro"/>
</dbReference>
<evidence type="ECO:0000256" key="4">
    <source>
        <dbReference type="ARBA" id="ARBA00022723"/>
    </source>
</evidence>
<protein>
    <submittedName>
        <fullName evidence="11">POL1 protein</fullName>
    </submittedName>
</protein>
<evidence type="ECO:0000313" key="11">
    <source>
        <dbReference type="EMBL" id="NWX94528.1"/>
    </source>
</evidence>
<keyword evidence="2" id="KW-0548">Nucleotidyltransferase</keyword>
<dbReference type="Gene3D" id="3.30.420.10">
    <property type="entry name" value="Ribonuclease H-like superfamily/Ribonuclease H"/>
    <property type="match status" value="1"/>
</dbReference>
<dbReference type="Pfam" id="PF02022">
    <property type="entry name" value="Integrase_Zn"/>
    <property type="match status" value="1"/>
</dbReference>
<dbReference type="Pfam" id="PF00075">
    <property type="entry name" value="RNase_H"/>
    <property type="match status" value="1"/>
</dbReference>
<dbReference type="InterPro" id="IPR012337">
    <property type="entry name" value="RNaseH-like_sf"/>
</dbReference>
<evidence type="ECO:0000256" key="8">
    <source>
        <dbReference type="PROSITE-ProRule" id="PRU00450"/>
    </source>
</evidence>
<dbReference type="PROSITE" id="PS50879">
    <property type="entry name" value="RNASE_H_1"/>
    <property type="match status" value="1"/>
</dbReference>
<dbReference type="SUPFAM" id="SSF46919">
    <property type="entry name" value="N-terminal Zn binding domain of HIV integrase"/>
    <property type="match status" value="1"/>
</dbReference>
<dbReference type="Gene3D" id="1.10.10.200">
    <property type="match status" value="1"/>
</dbReference>
<keyword evidence="1" id="KW-0808">Transferase</keyword>
<dbReference type="GO" id="GO:0008270">
    <property type="term" value="F:zinc ion binding"/>
    <property type="evidence" value="ECO:0007669"/>
    <property type="project" value="UniProtKB-KW"/>
</dbReference>
<keyword evidence="4" id="KW-0479">Metal-binding</keyword>
<dbReference type="InterPro" id="IPR002156">
    <property type="entry name" value="RNaseH_domain"/>
</dbReference>
<evidence type="ECO:0000256" key="1">
    <source>
        <dbReference type="ARBA" id="ARBA00022679"/>
    </source>
</evidence>
<feature type="non-terminal residue" evidence="11">
    <location>
        <position position="1"/>
    </location>
</feature>
<evidence type="ECO:0000256" key="7">
    <source>
        <dbReference type="ARBA" id="ARBA00022918"/>
    </source>
</evidence>
<keyword evidence="3" id="KW-0540">Nuclease</keyword>
<proteinExistence type="predicted"/>
<keyword evidence="8" id="KW-0863">Zinc-finger</keyword>
<dbReference type="PANTHER" id="PTHR41694:SF3">
    <property type="entry name" value="RNA-DIRECTED DNA POLYMERASE-RELATED"/>
    <property type="match status" value="1"/>
</dbReference>
<dbReference type="InterPro" id="IPR017856">
    <property type="entry name" value="Integrase-like_N"/>
</dbReference>
<dbReference type="InterPro" id="IPR003308">
    <property type="entry name" value="Integrase_Zn-bd_dom_N"/>
</dbReference>
<comment type="caution">
    <text evidence="11">The sequence shown here is derived from an EMBL/GenBank/DDBJ whole genome shotgun (WGS) entry which is preliminary data.</text>
</comment>
<dbReference type="Proteomes" id="UP000538817">
    <property type="component" value="Unassembled WGS sequence"/>
</dbReference>
<evidence type="ECO:0000256" key="3">
    <source>
        <dbReference type="ARBA" id="ARBA00022722"/>
    </source>
</evidence>
<keyword evidence="7" id="KW-0695">RNA-directed DNA polymerase</keyword>
<reference evidence="11 12" key="1">
    <citation type="submission" date="2019-09" db="EMBL/GenBank/DDBJ databases">
        <title>Bird 10,000 Genomes (B10K) Project - Family phase.</title>
        <authorList>
            <person name="Zhang G."/>
        </authorList>
    </citation>
    <scope>NUCLEOTIDE SEQUENCE [LARGE SCALE GENOMIC DNA]</scope>
    <source>
        <strain evidence="11">B10K-MSB-04</strain>
    </source>
</reference>
<evidence type="ECO:0000313" key="12">
    <source>
        <dbReference type="Proteomes" id="UP000538817"/>
    </source>
</evidence>
<sequence length="184" mass="20357">PHLKARVLQRPAPGRTVFTDASSVTRAAVVVWQDQKAQWHRVKISEPDSSVQHLEARAVAQALQMWPEEHLNVVTDSMFVFKLLHNMSYPGWAGSPIALMLEEALQQRRATASVIHVRSHEAIQGVYQEGNNKADQAAKGVWTVAEARQVHDLLHVGAKALAKSCNIPLTTAREVVAACPYCQK</sequence>